<accession>A0AAX4JYZ8</accession>
<feature type="region of interest" description="Disordered" evidence="1">
    <location>
        <begin position="239"/>
        <end position="272"/>
    </location>
</feature>
<dbReference type="Proteomes" id="UP001355207">
    <property type="component" value="Chromosome 6"/>
</dbReference>
<name>A0AAX4JYZ8_9TREE</name>
<dbReference type="AlphaFoldDB" id="A0AAX4JYZ8"/>
<dbReference type="RefSeq" id="XP_066076861.1">
    <property type="nucleotide sequence ID" value="XM_066220764.1"/>
</dbReference>
<reference evidence="2 3" key="1">
    <citation type="submission" date="2024-01" db="EMBL/GenBank/DDBJ databases">
        <title>Comparative genomics of Cryptococcus and Kwoniella reveals pathogenesis evolution and contrasting modes of karyotype evolution via chromosome fusion or intercentromeric recombination.</title>
        <authorList>
            <person name="Coelho M.A."/>
            <person name="David-Palma M."/>
            <person name="Shea T."/>
            <person name="Bowers K."/>
            <person name="McGinley-Smith S."/>
            <person name="Mohammad A.W."/>
            <person name="Gnirke A."/>
            <person name="Yurkov A.M."/>
            <person name="Nowrousian M."/>
            <person name="Sun S."/>
            <person name="Cuomo C.A."/>
            <person name="Heitman J."/>
        </authorList>
    </citation>
    <scope>NUCLEOTIDE SEQUENCE [LARGE SCALE GENOMIC DNA]</scope>
    <source>
        <strain evidence="2 3">CBS 6074</strain>
    </source>
</reference>
<dbReference type="EMBL" id="CP144103">
    <property type="protein sequence ID" value="WWC90098.1"/>
    <property type="molecule type" value="Genomic_DNA"/>
</dbReference>
<gene>
    <name evidence="2" type="ORF">L201_005031</name>
</gene>
<dbReference type="GeneID" id="91095701"/>
<proteinExistence type="predicted"/>
<evidence type="ECO:0000313" key="3">
    <source>
        <dbReference type="Proteomes" id="UP001355207"/>
    </source>
</evidence>
<evidence type="ECO:0000256" key="1">
    <source>
        <dbReference type="SAM" id="MobiDB-lite"/>
    </source>
</evidence>
<organism evidence="2 3">
    <name type="scientific">Kwoniella dendrophila CBS 6074</name>
    <dbReference type="NCBI Taxonomy" id="1295534"/>
    <lineage>
        <taxon>Eukaryota</taxon>
        <taxon>Fungi</taxon>
        <taxon>Dikarya</taxon>
        <taxon>Basidiomycota</taxon>
        <taxon>Agaricomycotina</taxon>
        <taxon>Tremellomycetes</taxon>
        <taxon>Tremellales</taxon>
        <taxon>Cryptococcaceae</taxon>
        <taxon>Kwoniella</taxon>
    </lineage>
</organism>
<feature type="compositionally biased region" description="Polar residues" evidence="1">
    <location>
        <begin position="239"/>
        <end position="258"/>
    </location>
</feature>
<protein>
    <submittedName>
        <fullName evidence="2">Uncharacterized protein</fullName>
    </submittedName>
</protein>
<evidence type="ECO:0000313" key="2">
    <source>
        <dbReference type="EMBL" id="WWC90098.1"/>
    </source>
</evidence>
<keyword evidence="3" id="KW-1185">Reference proteome</keyword>
<sequence>MSCQLILRPPSPCFEPMDLDNGTNLSFQKYRETDISLIDIPSNTTARFEDLDIIIDTEPLNMDRSKLPPDLEDELALDMASLALDWRPLDPQPFKCRLTVNHPVDADVDVFKPFHPLFPCDWPDLNHNNDAKGSALLTQEQQHDTKISKNNVKGNLLIDKSKSNQDQLTTYNLNNVKPAEDKVNYKILITNSSKDRTKYLNPKLPTSLFWKLVHERNIDKLQDRKEAYRLLLERESDRSQSSGRYSTYGNLSTTSITSGHRRRSSISSFTSEHPSCRTFASLRLQPTFNENTGLDCIEGVELIDNPAFKLEEQNLALHHCHREKVVNCIIQRPSKKFESKTKRYKSSVNKNFVNRLLRSCEAYNKDKLKIEEAKQRREKKLKALALHSEFCQAVSNDEVVKQLLQSTETDKYQSNNQFWRKKVDLQRRMSEIIRNLKG</sequence>